<proteinExistence type="predicted"/>
<evidence type="ECO:0000313" key="2">
    <source>
        <dbReference type="EMBL" id="KAF4474090.1"/>
    </source>
</evidence>
<keyword evidence="3" id="KW-1185">Reference proteome</keyword>
<organism evidence="2 3">
    <name type="scientific">Colletotrichum fructicola (strain Nara gc5)</name>
    <name type="common">Anthracnose fungus</name>
    <name type="synonym">Colletotrichum gloeosporioides (strain Nara gc5)</name>
    <dbReference type="NCBI Taxonomy" id="1213859"/>
    <lineage>
        <taxon>Eukaryota</taxon>
        <taxon>Fungi</taxon>
        <taxon>Dikarya</taxon>
        <taxon>Ascomycota</taxon>
        <taxon>Pezizomycotina</taxon>
        <taxon>Sordariomycetes</taxon>
        <taxon>Hypocreomycetidae</taxon>
        <taxon>Glomerellales</taxon>
        <taxon>Glomerellaceae</taxon>
        <taxon>Colletotrichum</taxon>
        <taxon>Colletotrichum gloeosporioides species complex</taxon>
    </lineage>
</organism>
<gene>
    <name evidence="2" type="ORF">CGGC5_v017101</name>
</gene>
<protein>
    <submittedName>
        <fullName evidence="2">Uncharacterized protein</fullName>
    </submittedName>
</protein>
<dbReference type="EMBL" id="ANPB02000011">
    <property type="protein sequence ID" value="KAF4474090.1"/>
    <property type="molecule type" value="Genomic_DNA"/>
</dbReference>
<accession>A0A7J6IE05</accession>
<dbReference type="Proteomes" id="UP000011096">
    <property type="component" value="Unassembled WGS sequence"/>
</dbReference>
<feature type="region of interest" description="Disordered" evidence="1">
    <location>
        <begin position="266"/>
        <end position="291"/>
    </location>
</feature>
<feature type="region of interest" description="Disordered" evidence="1">
    <location>
        <begin position="318"/>
        <end position="340"/>
    </location>
</feature>
<dbReference type="RefSeq" id="XP_066006855.1">
    <property type="nucleotide sequence ID" value="XM_066153755.1"/>
</dbReference>
<evidence type="ECO:0000256" key="1">
    <source>
        <dbReference type="SAM" id="MobiDB-lite"/>
    </source>
</evidence>
<evidence type="ECO:0000313" key="3">
    <source>
        <dbReference type="Proteomes" id="UP000011096"/>
    </source>
</evidence>
<reference evidence="2 3" key="1">
    <citation type="submission" date="2012-08" db="EMBL/GenBank/DDBJ databases">
        <authorList>
            <person name="Gan P.H.P."/>
            <person name="Ikeda K."/>
            <person name="Irieda H."/>
            <person name="Narusaka M."/>
            <person name="O'Connell R.J."/>
            <person name="Narusaka Y."/>
            <person name="Takano Y."/>
            <person name="Kubo Y."/>
            <person name="Shirasu K."/>
        </authorList>
    </citation>
    <scope>NUCLEOTIDE SEQUENCE [LARGE SCALE GENOMIC DNA]</scope>
    <source>
        <strain evidence="2 3">Nara gc5</strain>
    </source>
</reference>
<sequence length="351" mass="38747">MLSEPYLWVLHVQSTREMPGVRAVDGERADARQGHPQETIEKARKTETPNTLPLLDLNVTVWVCSLLLFLFYVTPGWDTDQHCSLLNVTTTNLVKNVSDAFDVFNREPSRRRLTIPDDIPDPLKSIATKAGAHVATVVASVDNAISTGAAELMDGLNGWSDAVPVYFCLQTRGVWQLGYPNDTTEFVPYGELSMSQTFRITVLEDLWQAARLVVPGLPEDVLLEMDSADLNALSRVGIAPYWLLSFVLVGTYGESRTGDIAALHARGVPPQGHHTTLDGTGREEGSTGNRMQSETSLACCIFLRRNLPPILSPQLVPLGRDQPQYTSGKPKRAVRGKDRARTLLRPIGTYR</sequence>
<dbReference type="GeneID" id="43612326"/>
<dbReference type="AlphaFoldDB" id="A0A7J6IE05"/>
<reference evidence="2 3" key="2">
    <citation type="submission" date="2020-04" db="EMBL/GenBank/DDBJ databases">
        <title>Genome sequencing and assembly of multiple isolates from the Colletotrichum gloeosporioides species complex.</title>
        <authorList>
            <person name="Gan P."/>
            <person name="Shirasu K."/>
        </authorList>
    </citation>
    <scope>NUCLEOTIDE SEQUENCE [LARGE SCALE GENOMIC DNA]</scope>
    <source>
        <strain evidence="2 3">Nara gc5</strain>
    </source>
</reference>
<dbReference type="OrthoDB" id="10333749at2759"/>
<dbReference type="InParanoid" id="A0A7J6IE05"/>
<name>A0A7J6IE05_COLFN</name>
<comment type="caution">
    <text evidence="2">The sequence shown here is derived from an EMBL/GenBank/DDBJ whole genome shotgun (WGS) entry which is preliminary data.</text>
</comment>